<dbReference type="Gene3D" id="3.40.30.10">
    <property type="entry name" value="Glutaredoxin"/>
    <property type="match status" value="1"/>
</dbReference>
<accession>A0A4Q9VJ82</accession>
<sequence>MPDDSSPRPLCPPDAPLAGGPTAILVCTNCRRDGDDPESPRAGARLAAALTAAAATRGGEAGAVRIVPVECLSVCKRPVTIGFSALGKWTYLYGDFGADTAEAILDTAALYGTAADGLIPWKTRPDAFKKGVVARIPPFLTGGGGA</sequence>
<evidence type="ECO:0000313" key="2">
    <source>
        <dbReference type="Proteomes" id="UP000292781"/>
    </source>
</evidence>
<organism evidence="1 2">
    <name type="scientific">Siculibacillus lacustris</name>
    <dbReference type="NCBI Taxonomy" id="1549641"/>
    <lineage>
        <taxon>Bacteria</taxon>
        <taxon>Pseudomonadati</taxon>
        <taxon>Pseudomonadota</taxon>
        <taxon>Alphaproteobacteria</taxon>
        <taxon>Hyphomicrobiales</taxon>
        <taxon>Ancalomicrobiaceae</taxon>
        <taxon>Siculibacillus</taxon>
    </lineage>
</organism>
<gene>
    <name evidence="1" type="ORF">EYW49_16515</name>
</gene>
<dbReference type="Proteomes" id="UP000292781">
    <property type="component" value="Unassembled WGS sequence"/>
</dbReference>
<dbReference type="Pfam" id="PF07845">
    <property type="entry name" value="DUF1636"/>
    <property type="match status" value="1"/>
</dbReference>
<dbReference type="AlphaFoldDB" id="A0A4Q9VJ82"/>
<proteinExistence type="predicted"/>
<comment type="caution">
    <text evidence="1">The sequence shown here is derived from an EMBL/GenBank/DDBJ whole genome shotgun (WGS) entry which is preliminary data.</text>
</comment>
<name>A0A4Q9VJ82_9HYPH</name>
<evidence type="ECO:0000313" key="1">
    <source>
        <dbReference type="EMBL" id="TBW35234.1"/>
    </source>
</evidence>
<dbReference type="InterPro" id="IPR012863">
    <property type="entry name" value="DUF1636"/>
</dbReference>
<dbReference type="InterPro" id="IPR036249">
    <property type="entry name" value="Thioredoxin-like_sf"/>
</dbReference>
<dbReference type="EMBL" id="SJFN01000027">
    <property type="protein sequence ID" value="TBW35234.1"/>
    <property type="molecule type" value="Genomic_DNA"/>
</dbReference>
<protein>
    <submittedName>
        <fullName evidence="1">DUF1636 domain-containing protein</fullName>
    </submittedName>
</protein>
<reference evidence="1 2" key="1">
    <citation type="submission" date="2019-02" db="EMBL/GenBank/DDBJ databases">
        <title>Siculibacillus lacustris gen. nov., sp. nov., a new rosette-forming bacterium isolated from a freshwater crater lake (Lake St. Ana, Romania).</title>
        <authorList>
            <person name="Felfoldi T."/>
            <person name="Marton Z."/>
            <person name="Szabo A."/>
            <person name="Mentes A."/>
            <person name="Boka K."/>
            <person name="Marialigeti K."/>
            <person name="Mathe I."/>
            <person name="Koncz M."/>
            <person name="Schumann P."/>
            <person name="Toth E."/>
        </authorList>
    </citation>
    <scope>NUCLEOTIDE SEQUENCE [LARGE SCALE GENOMIC DNA]</scope>
    <source>
        <strain evidence="1 2">SA-279</strain>
    </source>
</reference>
<dbReference type="RefSeq" id="WP_131310728.1">
    <property type="nucleotide sequence ID" value="NZ_SJFN01000027.1"/>
</dbReference>
<dbReference type="OrthoDB" id="424426at2"/>
<dbReference type="SUPFAM" id="SSF52833">
    <property type="entry name" value="Thioredoxin-like"/>
    <property type="match status" value="1"/>
</dbReference>
<keyword evidence="2" id="KW-1185">Reference proteome</keyword>